<dbReference type="Proteomes" id="UP001209803">
    <property type="component" value="Chromosome"/>
</dbReference>
<dbReference type="NCBIfam" id="NF008653">
    <property type="entry name" value="PRK11650.1"/>
    <property type="match status" value="1"/>
</dbReference>
<dbReference type="InterPro" id="IPR003593">
    <property type="entry name" value="AAA+_ATPase"/>
</dbReference>
<evidence type="ECO:0000313" key="6">
    <source>
        <dbReference type="EMBL" id="WFE90606.1"/>
    </source>
</evidence>
<evidence type="ECO:0000256" key="3">
    <source>
        <dbReference type="ARBA" id="ARBA00022741"/>
    </source>
</evidence>
<dbReference type="InterPro" id="IPR008995">
    <property type="entry name" value="Mo/tungstate-bd_C_term_dom"/>
</dbReference>
<dbReference type="Pfam" id="PF03459">
    <property type="entry name" value="TOBE"/>
    <property type="match status" value="1"/>
</dbReference>
<dbReference type="Pfam" id="PF00005">
    <property type="entry name" value="ABC_tran"/>
    <property type="match status" value="1"/>
</dbReference>
<dbReference type="InterPro" id="IPR015855">
    <property type="entry name" value="ABC_transpr_MalK-like"/>
</dbReference>
<dbReference type="InterPro" id="IPR017871">
    <property type="entry name" value="ABC_transporter-like_CS"/>
</dbReference>
<dbReference type="InterPro" id="IPR005116">
    <property type="entry name" value="Transp-assoc_OB_typ1"/>
</dbReference>
<dbReference type="EMBL" id="CP120863">
    <property type="protein sequence ID" value="WFE90606.1"/>
    <property type="molecule type" value="Genomic_DNA"/>
</dbReference>
<dbReference type="SMART" id="SM00382">
    <property type="entry name" value="AAA"/>
    <property type="match status" value="1"/>
</dbReference>
<dbReference type="InterPro" id="IPR040582">
    <property type="entry name" value="OB_MalK-like"/>
</dbReference>
<dbReference type="PROSITE" id="PS00211">
    <property type="entry name" value="ABC_TRANSPORTER_1"/>
    <property type="match status" value="1"/>
</dbReference>
<dbReference type="PROSITE" id="PS50893">
    <property type="entry name" value="ABC_TRANSPORTER_2"/>
    <property type="match status" value="1"/>
</dbReference>
<dbReference type="InterPro" id="IPR027417">
    <property type="entry name" value="P-loop_NTPase"/>
</dbReference>
<evidence type="ECO:0000256" key="2">
    <source>
        <dbReference type="ARBA" id="ARBA00022448"/>
    </source>
</evidence>
<evidence type="ECO:0000256" key="1">
    <source>
        <dbReference type="ARBA" id="ARBA00005417"/>
    </source>
</evidence>
<organism evidence="6 7">
    <name type="scientific">Roseibium porphyridii</name>
    <dbReference type="NCBI Taxonomy" id="2866279"/>
    <lineage>
        <taxon>Bacteria</taxon>
        <taxon>Pseudomonadati</taxon>
        <taxon>Pseudomonadota</taxon>
        <taxon>Alphaproteobacteria</taxon>
        <taxon>Hyphomicrobiales</taxon>
        <taxon>Stappiaceae</taxon>
        <taxon>Roseibium</taxon>
    </lineage>
</organism>
<dbReference type="SUPFAM" id="SSF52540">
    <property type="entry name" value="P-loop containing nucleoside triphosphate hydrolases"/>
    <property type="match status" value="1"/>
</dbReference>
<sequence>MAEVAYHNISKSYGSFEVMRDLSLSIHDGEFAVLLGASGCGKTTLLRMTAGLENITGGDLTIDGQVMNEVHPRDRDIAMVFQNYALYPTMKVFDNIAFSLEVKRLSKEEIKRKVNEAAAVLNLTDYLDRYPRELSGGQRQRVAMGRAMVRDAKVFLFDEPLSNLDAKLRAHMRVEIRQLHERLKATTIYVTHDQIEAMTMADKIVLMKGGKIEQVGTPDDLYDRPATKFAADFIGSPSMNFVEGEIYAQNGKPAFIGPHINLPLDESLAAEPGQRVICGLRPSDLVTAENGQISGTVKLVEKTGADVNIHVDLSDTAHLVATMARDNGVVAGGPIELAIPSKAVHLFDADSEIRIEAQTSD</sequence>
<keyword evidence="7" id="KW-1185">Reference proteome</keyword>
<dbReference type="SUPFAM" id="SSF50331">
    <property type="entry name" value="MOP-like"/>
    <property type="match status" value="1"/>
</dbReference>
<evidence type="ECO:0000256" key="4">
    <source>
        <dbReference type="ARBA" id="ARBA00022840"/>
    </source>
</evidence>
<dbReference type="InterPro" id="IPR003439">
    <property type="entry name" value="ABC_transporter-like_ATP-bd"/>
</dbReference>
<evidence type="ECO:0000313" key="7">
    <source>
        <dbReference type="Proteomes" id="UP001209803"/>
    </source>
</evidence>
<dbReference type="InterPro" id="IPR047641">
    <property type="entry name" value="ABC_transpr_MalK/UgpC-like"/>
</dbReference>
<protein>
    <submittedName>
        <fullName evidence="6">Sn-glycerol-3-phosphate ABC transporter ATP-binding protein UgpC</fullName>
    </submittedName>
</protein>
<dbReference type="GO" id="GO:0005524">
    <property type="term" value="F:ATP binding"/>
    <property type="evidence" value="ECO:0007669"/>
    <property type="project" value="UniProtKB-KW"/>
</dbReference>
<comment type="similarity">
    <text evidence="1">Belongs to the ABC transporter superfamily.</text>
</comment>
<name>A0ABY8F5V5_9HYPH</name>
<dbReference type="Pfam" id="PF17912">
    <property type="entry name" value="OB_MalK"/>
    <property type="match status" value="1"/>
</dbReference>
<keyword evidence="3" id="KW-0547">Nucleotide-binding</keyword>
<dbReference type="RefSeq" id="WP_265682622.1">
    <property type="nucleotide sequence ID" value="NZ_CP120863.1"/>
</dbReference>
<dbReference type="InterPro" id="IPR012340">
    <property type="entry name" value="NA-bd_OB-fold"/>
</dbReference>
<gene>
    <name evidence="6" type="primary">ugpC</name>
    <name evidence="6" type="ORF">K1718_04460</name>
</gene>
<accession>A0ABY8F5V5</accession>
<dbReference type="PANTHER" id="PTHR43875:SF10">
    <property type="entry name" value="BLL2173 PROTEIN"/>
    <property type="match status" value="1"/>
</dbReference>
<keyword evidence="2" id="KW-0813">Transport</keyword>
<dbReference type="Gene3D" id="2.40.50.140">
    <property type="entry name" value="Nucleic acid-binding proteins"/>
    <property type="match status" value="1"/>
</dbReference>
<keyword evidence="4 6" id="KW-0067">ATP-binding</keyword>
<feature type="domain" description="ABC transporter" evidence="5">
    <location>
        <begin position="4"/>
        <end position="234"/>
    </location>
</feature>
<proteinExistence type="inferred from homology"/>
<dbReference type="PANTHER" id="PTHR43875">
    <property type="entry name" value="MALTODEXTRIN IMPORT ATP-BINDING PROTEIN MSMX"/>
    <property type="match status" value="1"/>
</dbReference>
<reference evidence="6 7" key="1">
    <citation type="submission" date="2023-03" db="EMBL/GenBank/DDBJ databases">
        <title>Roseibium porphyridii sp. nov. and Roseibium rhodosorbium sp. nov. isolated from marine algae, Porphyridium cruentum and Rhodosorus marinus, respectively.</title>
        <authorList>
            <person name="Lee M.W."/>
            <person name="Choi B.J."/>
            <person name="Lee J.K."/>
            <person name="Choi D.G."/>
            <person name="Baek J.H."/>
            <person name="Bayburt H."/>
            <person name="Kim J.M."/>
            <person name="Han D.M."/>
            <person name="Kim K.H."/>
            <person name="Jeon C.O."/>
        </authorList>
    </citation>
    <scope>NUCLEOTIDE SEQUENCE [LARGE SCALE GENOMIC DNA]</scope>
    <source>
        <strain evidence="6 7">KMA01</strain>
    </source>
</reference>
<evidence type="ECO:0000259" key="5">
    <source>
        <dbReference type="PROSITE" id="PS50893"/>
    </source>
</evidence>
<dbReference type="Gene3D" id="2.40.50.100">
    <property type="match status" value="1"/>
</dbReference>
<dbReference type="CDD" id="cd03301">
    <property type="entry name" value="ABC_MalK_N"/>
    <property type="match status" value="1"/>
</dbReference>
<dbReference type="Gene3D" id="3.40.50.300">
    <property type="entry name" value="P-loop containing nucleotide triphosphate hydrolases"/>
    <property type="match status" value="1"/>
</dbReference>